<dbReference type="EMBL" id="FQXG01000004">
    <property type="protein sequence ID" value="SHH75460.1"/>
    <property type="molecule type" value="Genomic_DNA"/>
</dbReference>
<gene>
    <name evidence="1" type="ORF">SAMN02745129_2816</name>
</gene>
<dbReference type="Gene3D" id="3.40.50.300">
    <property type="entry name" value="P-loop containing nucleotide triphosphate hydrolases"/>
    <property type="match status" value="1"/>
</dbReference>
<dbReference type="RefSeq" id="WP_082766572.1">
    <property type="nucleotide sequence ID" value="NZ_FQXG01000004.1"/>
</dbReference>
<evidence type="ECO:0008006" key="3">
    <source>
        <dbReference type="Google" id="ProtNLM"/>
    </source>
</evidence>
<dbReference type="SUPFAM" id="SSF52540">
    <property type="entry name" value="P-loop containing nucleoside triphosphate hydrolases"/>
    <property type="match status" value="1"/>
</dbReference>
<evidence type="ECO:0000313" key="1">
    <source>
        <dbReference type="EMBL" id="SHH75460.1"/>
    </source>
</evidence>
<proteinExistence type="predicted"/>
<dbReference type="Proteomes" id="UP000184268">
    <property type="component" value="Unassembled WGS sequence"/>
</dbReference>
<name>A0A1M5VJU4_9GAMM</name>
<keyword evidence="2" id="KW-1185">Reference proteome</keyword>
<accession>A0A1M5VJU4</accession>
<evidence type="ECO:0000313" key="2">
    <source>
        <dbReference type="Proteomes" id="UP000184268"/>
    </source>
</evidence>
<dbReference type="OrthoDB" id="3760425at2"/>
<sequence>MSNTTAKKLILHVGPYKTGSTSIQRNIFKNRNIIKNECNVHYFEYNFDHGPSIRNAFHEKPETLHNNIVEGKTLEKIELESRQVLKAIEEEIENSKCDTFLLSGEHISDLSEKSLERLKEHFSRKFSEFLIVYYLRDPKSLILSDLQEAVKTGRAVIGEWKFDYILPRYHAKIKELCRVFGSDNVTLLRFEDAVRSETGFVQYFINSIFSTPIELDEELKANSSISNVGFNLLERLNAVCPSVKNGVRNPERNINYVRFLKEAKGSKLSLEVPFDKTFSDKINRELSKLERDFGVSYPHYKYTSEHLDAVTLGNSDLSSFSHYLNQQFNHIDDEKNDSADLLRDAALKLESEDLDFAIKLMEQAKRLRPKGPFIDKKLKEFKAKK</sequence>
<organism evidence="1 2">
    <name type="scientific">Ferrimonas marina</name>
    <dbReference type="NCBI Taxonomy" id="299255"/>
    <lineage>
        <taxon>Bacteria</taxon>
        <taxon>Pseudomonadati</taxon>
        <taxon>Pseudomonadota</taxon>
        <taxon>Gammaproteobacteria</taxon>
        <taxon>Alteromonadales</taxon>
        <taxon>Ferrimonadaceae</taxon>
        <taxon>Ferrimonas</taxon>
    </lineage>
</organism>
<dbReference type="AlphaFoldDB" id="A0A1M5VJU4"/>
<protein>
    <recommendedName>
        <fullName evidence="3">Sulfotransferase domain-containing protein</fullName>
    </recommendedName>
</protein>
<reference evidence="1 2" key="1">
    <citation type="submission" date="2016-11" db="EMBL/GenBank/DDBJ databases">
        <authorList>
            <person name="Jaros S."/>
            <person name="Januszkiewicz K."/>
            <person name="Wedrychowicz H."/>
        </authorList>
    </citation>
    <scope>NUCLEOTIDE SEQUENCE [LARGE SCALE GENOMIC DNA]</scope>
    <source>
        <strain evidence="1 2">DSM 16917</strain>
    </source>
</reference>
<dbReference type="InterPro" id="IPR027417">
    <property type="entry name" value="P-loop_NTPase"/>
</dbReference>
<dbReference type="STRING" id="299255.SAMN02745129_2816"/>